<dbReference type="GO" id="GO:0003677">
    <property type="term" value="F:DNA binding"/>
    <property type="evidence" value="ECO:0007669"/>
    <property type="project" value="UniProtKB-KW"/>
</dbReference>
<evidence type="ECO:0000256" key="3">
    <source>
        <dbReference type="ARBA" id="ARBA00023125"/>
    </source>
</evidence>
<organism evidence="6 7">
    <name type="scientific">[Clostridium] clostridioforme 90A8</name>
    <dbReference type="NCBI Taxonomy" id="999408"/>
    <lineage>
        <taxon>Bacteria</taxon>
        <taxon>Bacillati</taxon>
        <taxon>Bacillota</taxon>
        <taxon>Clostridia</taxon>
        <taxon>Lachnospirales</taxon>
        <taxon>Lachnospiraceae</taxon>
        <taxon>Enterocloster</taxon>
    </lineage>
</organism>
<dbReference type="InterPro" id="IPR050950">
    <property type="entry name" value="HTH-type_LysR_regulators"/>
</dbReference>
<dbReference type="InterPro" id="IPR000847">
    <property type="entry name" value="LysR_HTH_N"/>
</dbReference>
<dbReference type="EMBL" id="AGYR01000001">
    <property type="protein sequence ID" value="ENZ20216.1"/>
    <property type="molecule type" value="Genomic_DNA"/>
</dbReference>
<dbReference type="HOGENOM" id="CLU_039613_6_2_9"/>
<feature type="domain" description="HTH lysR-type" evidence="5">
    <location>
        <begin position="25"/>
        <end position="82"/>
    </location>
</feature>
<evidence type="ECO:0000313" key="6">
    <source>
        <dbReference type="EMBL" id="ENZ20216.1"/>
    </source>
</evidence>
<dbReference type="AlphaFoldDB" id="A0A0E2HVF7"/>
<proteinExistence type="inferred from homology"/>
<keyword evidence="3" id="KW-0238">DNA-binding</keyword>
<dbReference type="CDD" id="cd05466">
    <property type="entry name" value="PBP2_LTTR_substrate"/>
    <property type="match status" value="1"/>
</dbReference>
<evidence type="ECO:0000259" key="5">
    <source>
        <dbReference type="PROSITE" id="PS50931"/>
    </source>
</evidence>
<keyword evidence="2" id="KW-0805">Transcription regulation</keyword>
<comment type="caution">
    <text evidence="6">The sequence shown here is derived from an EMBL/GenBank/DDBJ whole genome shotgun (WGS) entry which is preliminary data.</text>
</comment>
<dbReference type="Gene3D" id="1.10.10.10">
    <property type="entry name" value="Winged helix-like DNA-binding domain superfamily/Winged helix DNA-binding domain"/>
    <property type="match status" value="1"/>
</dbReference>
<evidence type="ECO:0000256" key="4">
    <source>
        <dbReference type="ARBA" id="ARBA00023163"/>
    </source>
</evidence>
<dbReference type="InterPro" id="IPR036390">
    <property type="entry name" value="WH_DNA-bd_sf"/>
</dbReference>
<comment type="similarity">
    <text evidence="1">Belongs to the LysR transcriptional regulatory family.</text>
</comment>
<dbReference type="PROSITE" id="PS50931">
    <property type="entry name" value="HTH_LYSR"/>
    <property type="match status" value="1"/>
</dbReference>
<dbReference type="GO" id="GO:0005829">
    <property type="term" value="C:cytosol"/>
    <property type="evidence" value="ECO:0007669"/>
    <property type="project" value="TreeGrafter"/>
</dbReference>
<reference evidence="6 7" key="1">
    <citation type="submission" date="2013-01" db="EMBL/GenBank/DDBJ databases">
        <title>The Genome Sequence of Clostridium clostridioforme 90A8.</title>
        <authorList>
            <consortium name="The Broad Institute Genome Sequencing Platform"/>
            <person name="Earl A."/>
            <person name="Ward D."/>
            <person name="Feldgarden M."/>
            <person name="Gevers D."/>
            <person name="Courvalin P."/>
            <person name="Lambert T."/>
            <person name="Walker B."/>
            <person name="Young S.K."/>
            <person name="Zeng Q."/>
            <person name="Gargeya S."/>
            <person name="Fitzgerald M."/>
            <person name="Haas B."/>
            <person name="Abouelleil A."/>
            <person name="Alvarado L."/>
            <person name="Arachchi H.M."/>
            <person name="Berlin A.M."/>
            <person name="Chapman S.B."/>
            <person name="Dewar J."/>
            <person name="Goldberg J."/>
            <person name="Griggs A."/>
            <person name="Gujja S."/>
            <person name="Hansen M."/>
            <person name="Howarth C."/>
            <person name="Imamovic A."/>
            <person name="Larimer J."/>
            <person name="McCowan C."/>
            <person name="Murphy C."/>
            <person name="Neiman D."/>
            <person name="Pearson M."/>
            <person name="Priest M."/>
            <person name="Roberts A."/>
            <person name="Saif S."/>
            <person name="Shea T."/>
            <person name="Sisk P."/>
            <person name="Sykes S."/>
            <person name="Wortman J."/>
            <person name="Nusbaum C."/>
            <person name="Birren B."/>
        </authorList>
    </citation>
    <scope>NUCLEOTIDE SEQUENCE [LARGE SCALE GENOMIC DNA]</scope>
    <source>
        <strain evidence="6 7">90A8</strain>
    </source>
</reference>
<dbReference type="Pfam" id="PF00126">
    <property type="entry name" value="HTH_1"/>
    <property type="match status" value="1"/>
</dbReference>
<keyword evidence="4" id="KW-0804">Transcription</keyword>
<gene>
    <name evidence="6" type="ORF">HMPREF1090_00145</name>
</gene>
<dbReference type="Pfam" id="PF03466">
    <property type="entry name" value="LysR_substrate"/>
    <property type="match status" value="1"/>
</dbReference>
<evidence type="ECO:0000313" key="7">
    <source>
        <dbReference type="Proteomes" id="UP000013085"/>
    </source>
</evidence>
<dbReference type="InterPro" id="IPR036388">
    <property type="entry name" value="WH-like_DNA-bd_sf"/>
</dbReference>
<protein>
    <recommendedName>
        <fullName evidence="5">HTH lysR-type domain-containing protein</fullName>
    </recommendedName>
</protein>
<dbReference type="GO" id="GO:0003700">
    <property type="term" value="F:DNA-binding transcription factor activity"/>
    <property type="evidence" value="ECO:0007669"/>
    <property type="project" value="InterPro"/>
</dbReference>
<dbReference type="Gene3D" id="3.40.190.290">
    <property type="match status" value="1"/>
</dbReference>
<sequence>MYTISKIYVTTKELIHYKLMMRCVMNTKACEYIVAIAEKKNLSAAAASLGISQPTLSSFLSNTERNLKQTLFTRQKKKFVPTPAGQIYLEACREIIQVKNQTYQSMLSLSSQYTDRFTVGVTPHRGSTVFSKAFAQFYRRYPNIYIDIKEGYLVSLLQALDNHETDLVLGSVTKEDMITYNVMQNSIDELYLCVPDFHPLASLASPPTAPKAQINVERFQDTPFVMWGPDTTNRKVVLGRLSEVGMKPTIVYESNNVLLIDQMIQGGVGVGFLPDAYCRPNQHRVYFSLNPPLTCAIGTIYRKNERLTRPQRYFAYLIAKAQMFSVNPWGVDFNELTMELVKEFEEEDGWTPDN</sequence>
<evidence type="ECO:0000256" key="2">
    <source>
        <dbReference type="ARBA" id="ARBA00023015"/>
    </source>
</evidence>
<dbReference type="PANTHER" id="PTHR30419">
    <property type="entry name" value="HTH-TYPE TRANSCRIPTIONAL REGULATOR YBHD"/>
    <property type="match status" value="1"/>
</dbReference>
<dbReference type="PANTHER" id="PTHR30419:SF8">
    <property type="entry name" value="NITROGEN ASSIMILATION TRANSCRIPTIONAL ACTIVATOR-RELATED"/>
    <property type="match status" value="1"/>
</dbReference>
<dbReference type="InterPro" id="IPR005119">
    <property type="entry name" value="LysR_subst-bd"/>
</dbReference>
<accession>A0A0E2HVF7</accession>
<dbReference type="Proteomes" id="UP000013085">
    <property type="component" value="Unassembled WGS sequence"/>
</dbReference>
<dbReference type="SUPFAM" id="SSF46785">
    <property type="entry name" value="Winged helix' DNA-binding domain"/>
    <property type="match status" value="1"/>
</dbReference>
<evidence type="ECO:0000256" key="1">
    <source>
        <dbReference type="ARBA" id="ARBA00009437"/>
    </source>
</evidence>
<dbReference type="SUPFAM" id="SSF53850">
    <property type="entry name" value="Periplasmic binding protein-like II"/>
    <property type="match status" value="1"/>
</dbReference>
<name>A0A0E2HVF7_9FIRM</name>
<dbReference type="PATRIC" id="fig|999408.3.peg.159"/>